<gene>
    <name evidence="6" type="ORF">HII30_14860</name>
</gene>
<dbReference type="Pfam" id="PF07940">
    <property type="entry name" value="Hepar_II_III_C"/>
    <property type="match status" value="1"/>
</dbReference>
<organism evidence="6 7">
    <name type="scientific">Paenibacillus lemnae</name>
    <dbReference type="NCBI Taxonomy" id="1330551"/>
    <lineage>
        <taxon>Bacteria</taxon>
        <taxon>Bacillati</taxon>
        <taxon>Bacillota</taxon>
        <taxon>Bacilli</taxon>
        <taxon>Bacillales</taxon>
        <taxon>Paenibacillaceae</taxon>
        <taxon>Paenibacillus</taxon>
    </lineage>
</organism>
<dbReference type="GO" id="GO:0016829">
    <property type="term" value="F:lyase activity"/>
    <property type="evidence" value="ECO:0007669"/>
    <property type="project" value="UniProtKB-KW"/>
</dbReference>
<dbReference type="AlphaFoldDB" id="A0A848MAQ9"/>
<comment type="caution">
    <text evidence="6">The sequence shown here is derived from an EMBL/GenBank/DDBJ whole genome shotgun (WGS) entry which is preliminary data.</text>
</comment>
<reference evidence="6 7" key="1">
    <citation type="submission" date="2020-04" db="EMBL/GenBank/DDBJ databases">
        <title>Paenibacillus algicola sp. nov., a novel marine bacterium producing alginate lyase.</title>
        <authorList>
            <person name="Huang H."/>
        </authorList>
    </citation>
    <scope>NUCLEOTIDE SEQUENCE [LARGE SCALE GENOMIC DNA]</scope>
    <source>
        <strain evidence="6 7">L7-75</strain>
    </source>
</reference>
<dbReference type="RefSeq" id="WP_169505829.1">
    <property type="nucleotide sequence ID" value="NZ_JABBPN010000014.1"/>
</dbReference>
<keyword evidence="3" id="KW-0574">Periplasm</keyword>
<dbReference type="InterPro" id="IPR012480">
    <property type="entry name" value="Hepar_II_III_C"/>
</dbReference>
<protein>
    <recommendedName>
        <fullName evidence="5">Heparinase II/III-like C-terminal domain-containing protein</fullName>
    </recommendedName>
</protein>
<dbReference type="SUPFAM" id="SSF48230">
    <property type="entry name" value="Chondroitin AC/alginate lyase"/>
    <property type="match status" value="1"/>
</dbReference>
<accession>A0A848MAQ9</accession>
<dbReference type="EMBL" id="JABBPN010000014">
    <property type="protein sequence ID" value="NMO97043.1"/>
    <property type="molecule type" value="Genomic_DNA"/>
</dbReference>
<evidence type="ECO:0000256" key="1">
    <source>
        <dbReference type="ARBA" id="ARBA00004418"/>
    </source>
</evidence>
<sequence length="871" mass="98667">MNQSNFEAPLRPFGCYRKERLNDVLSRMEQYPLIQQEYKRQTELSKQYALKEAGSSLRQLGSYRIDPFVFKTPRDAAHLLFSIHIRGKGEVRISSVQWSYSERGIPQYLENGDFREDLKGWHVHVTNTAVCQLTEVENGVITPAVPGATPARRSEQHTAARCLHIINSKPEDEVILQYLSPLLVNSDEHYSIQVSLSLIETLNPGVHTKVEFLDNERRTIWPTAVSAPFQRATPTTWSTLHEAAGADASCYLVEGDLEAAERCKRKLLYMLTDMRQGMDLFKRDGWHDDDTYGAVHIGRGLQVTSVIYDIIAAAGVFSSEEEEQLLNDFRYVSNLMMDTGYYSYHLESFPDEKGGKRSNWNADRAVGLGVYALLFPEEELASRYLEHTMTVVDWQLEHVVDHDGAWPENIRYHGAVLHRYFLFFMLLKQLKGTDYFAHTKVKQMYRFLIETATCHDIIQDGAGTPALMSPAVGDANVNDQWFRLLVYAAPFYRDIDPELSEEMMWTWRQGGAQVRDSGASPIPVIPLICAVPDLPARQPDMSSRHYPDIGYVIFRSGVGEHDCGLEQIHDEHFAIYEASPLTYHAHHDEGHFSIWAGGVPLTIDAGTGGYYNGDRHWYLSGSAHNVVQFKNAEGRCQNGPLTSECLETLFSEELDYVISRIPDHNALIYERHFMFIRAGFDVYLVWDRIEGSSPSVWNLHTLSTNIEFSGNSMHAEGLGEMKLTAHIVEPEEPVITLSEGAVGGGYPLSVQQHVQIHGESDHDYVVLLEPRRNTEKSVKIITGSGEKIADGVSLYQIIHSNGQRIYAAINRSEQAVRLNIEELGIFKELGSSKDEPVYRNLNQEEEILNLKPHRIHVFYSPSDLKGLVITS</sequence>
<keyword evidence="7" id="KW-1185">Reference proteome</keyword>
<evidence type="ECO:0000259" key="5">
    <source>
        <dbReference type="Pfam" id="PF07940"/>
    </source>
</evidence>
<dbReference type="InterPro" id="IPR008929">
    <property type="entry name" value="Chondroitin_lyas"/>
</dbReference>
<name>A0A848MAQ9_PAELE</name>
<evidence type="ECO:0000256" key="3">
    <source>
        <dbReference type="ARBA" id="ARBA00022764"/>
    </source>
</evidence>
<comment type="subcellular location">
    <subcellularLocation>
        <location evidence="1">Periplasm</location>
    </subcellularLocation>
</comment>
<feature type="domain" description="Heparinase II/III-like C-terminal" evidence="5">
    <location>
        <begin position="542"/>
        <end position="701"/>
    </location>
</feature>
<dbReference type="PANTHER" id="PTHR39210:SF1">
    <property type="entry name" value="HEPARIN-SULFATE LYASE"/>
    <property type="match status" value="1"/>
</dbReference>
<dbReference type="Proteomes" id="UP000565468">
    <property type="component" value="Unassembled WGS sequence"/>
</dbReference>
<dbReference type="PANTHER" id="PTHR39210">
    <property type="entry name" value="HEPARIN-SULFATE LYASE"/>
    <property type="match status" value="1"/>
</dbReference>
<dbReference type="GO" id="GO:0042597">
    <property type="term" value="C:periplasmic space"/>
    <property type="evidence" value="ECO:0007669"/>
    <property type="project" value="UniProtKB-SubCell"/>
</dbReference>
<keyword evidence="4" id="KW-0456">Lyase</keyword>
<evidence type="ECO:0000313" key="6">
    <source>
        <dbReference type="EMBL" id="NMO97043.1"/>
    </source>
</evidence>
<evidence type="ECO:0000256" key="4">
    <source>
        <dbReference type="ARBA" id="ARBA00023239"/>
    </source>
</evidence>
<evidence type="ECO:0000313" key="7">
    <source>
        <dbReference type="Proteomes" id="UP000565468"/>
    </source>
</evidence>
<proteinExistence type="predicted"/>
<dbReference type="Gene3D" id="2.70.98.70">
    <property type="match status" value="1"/>
</dbReference>
<evidence type="ECO:0000256" key="2">
    <source>
        <dbReference type="ARBA" id="ARBA00022729"/>
    </source>
</evidence>
<keyword evidence="2" id="KW-0732">Signal</keyword>
<dbReference type="Gene3D" id="1.50.10.100">
    <property type="entry name" value="Chondroitin AC/alginate lyase"/>
    <property type="match status" value="1"/>
</dbReference>